<evidence type="ECO:0000313" key="5">
    <source>
        <dbReference type="Proteomes" id="UP000587586"/>
    </source>
</evidence>
<dbReference type="PROSITE" id="PS50106">
    <property type="entry name" value="PDZ"/>
    <property type="match status" value="1"/>
</dbReference>
<feature type="domain" description="PDZ" evidence="3">
    <location>
        <begin position="327"/>
        <end position="371"/>
    </location>
</feature>
<dbReference type="InterPro" id="IPR007314">
    <property type="entry name" value="Cofac_haem-bd_dom"/>
</dbReference>
<dbReference type="SMART" id="SM00228">
    <property type="entry name" value="PDZ"/>
    <property type="match status" value="1"/>
</dbReference>
<dbReference type="CDD" id="cd14727">
    <property type="entry name" value="ChanN-like"/>
    <property type="match status" value="1"/>
</dbReference>
<dbReference type="InterPro" id="IPR036034">
    <property type="entry name" value="PDZ_sf"/>
</dbReference>
<dbReference type="SUPFAM" id="SSF159501">
    <property type="entry name" value="EreA/ChaN-like"/>
    <property type="match status" value="1"/>
</dbReference>
<reference evidence="5" key="1">
    <citation type="submission" date="2020-06" db="EMBL/GenBank/DDBJ databases">
        <title>Draft genomic sequecing of Geomonas sp. Red745.</title>
        <authorList>
            <person name="Itoh H."/>
            <person name="Xu Z.X."/>
            <person name="Ushijima N."/>
            <person name="Masuda Y."/>
            <person name="Shiratori Y."/>
            <person name="Senoo K."/>
        </authorList>
    </citation>
    <scope>NUCLEOTIDE SEQUENCE [LARGE SCALE GENOMIC DNA]</scope>
    <source>
        <strain evidence="5">Red745</strain>
    </source>
</reference>
<dbReference type="GO" id="GO:0016020">
    <property type="term" value="C:membrane"/>
    <property type="evidence" value="ECO:0007669"/>
    <property type="project" value="InterPro"/>
</dbReference>
<organism evidence="4 5">
    <name type="scientific">Geomonas limicola</name>
    <dbReference type="NCBI Taxonomy" id="2740186"/>
    <lineage>
        <taxon>Bacteria</taxon>
        <taxon>Pseudomonadati</taxon>
        <taxon>Thermodesulfobacteriota</taxon>
        <taxon>Desulfuromonadia</taxon>
        <taxon>Geobacterales</taxon>
        <taxon>Geobacteraceae</taxon>
        <taxon>Geomonas</taxon>
    </lineage>
</organism>
<dbReference type="Gene3D" id="2.30.42.10">
    <property type="match status" value="1"/>
</dbReference>
<dbReference type="Pfam" id="PF13180">
    <property type="entry name" value="PDZ_2"/>
    <property type="match status" value="1"/>
</dbReference>
<dbReference type="AlphaFoldDB" id="A0A6V8NDD9"/>
<proteinExistence type="predicted"/>
<evidence type="ECO:0000256" key="1">
    <source>
        <dbReference type="ARBA" id="ARBA00001947"/>
    </source>
</evidence>
<sequence length="417" mass="46694">MKCLRSVLPLVLAFSLVSMTGCSHPPVKRFMGDPQNPYPLTAPPKVGDILHIPTGVLVTPEQMLSVAADARVVYVGETHDNPASHRLELDVLKAMEERHPGKAALGMEMFVRSQQPVLDRWVAGELDEKAFLRESHWFENWKMDFGYYRDLLVYAKEHRIPVIALNAEKDLAQAVSNMPLEELSPELKARLPEMDLGDPYQRGMAESIFAGHSHGKMMMDGFVRAQTLWDETMAESAARFLTSPQGKDRHLVVIAGGNHVGHGFGIPRRVFRRIPTSYVTIGGNEIAITRSEQPETMDVELPSYPNVSYDFLNFQAYEELPEPSVRLGIAYESTPDQRGMRVQSVLPNSNAERAGMKEGDILLALDGEPLKENIDLVYALKKKKLGQKSTLTVERDGKQLTLDVVFQKNEKPKHGKP</sequence>
<dbReference type="InterPro" id="IPR004387">
    <property type="entry name" value="Pept_M50_Zn"/>
</dbReference>
<dbReference type="InterPro" id="IPR001478">
    <property type="entry name" value="PDZ"/>
</dbReference>
<feature type="chain" id="PRO_5028217770" description="PDZ domain-containing protein" evidence="2">
    <location>
        <begin position="21"/>
        <end position="417"/>
    </location>
</feature>
<dbReference type="PANTHER" id="PTHR42837">
    <property type="entry name" value="REGULATOR OF SIGMA-E PROTEASE RSEP"/>
    <property type="match status" value="1"/>
</dbReference>
<comment type="caution">
    <text evidence="4">The sequence shown here is derived from an EMBL/GenBank/DDBJ whole genome shotgun (WGS) entry which is preliminary data.</text>
</comment>
<dbReference type="Proteomes" id="UP000587586">
    <property type="component" value="Unassembled WGS sequence"/>
</dbReference>
<dbReference type="EMBL" id="BLXZ01000011">
    <property type="protein sequence ID" value="GFO70658.1"/>
    <property type="molecule type" value="Genomic_DNA"/>
</dbReference>
<accession>A0A6V8NDD9</accession>
<evidence type="ECO:0000259" key="3">
    <source>
        <dbReference type="PROSITE" id="PS50106"/>
    </source>
</evidence>
<gene>
    <name evidence="4" type="ORF">GMLC_42370</name>
</gene>
<dbReference type="SUPFAM" id="SSF50156">
    <property type="entry name" value="PDZ domain-like"/>
    <property type="match status" value="1"/>
</dbReference>
<dbReference type="CDD" id="cd06779">
    <property type="entry name" value="cpPDZ_Deg_HtrA-like"/>
    <property type="match status" value="1"/>
</dbReference>
<keyword evidence="2" id="KW-0732">Signal</keyword>
<dbReference type="GO" id="GO:0006508">
    <property type="term" value="P:proteolysis"/>
    <property type="evidence" value="ECO:0007669"/>
    <property type="project" value="InterPro"/>
</dbReference>
<evidence type="ECO:0000256" key="2">
    <source>
        <dbReference type="SAM" id="SignalP"/>
    </source>
</evidence>
<dbReference type="PANTHER" id="PTHR42837:SF2">
    <property type="entry name" value="MEMBRANE METALLOPROTEASE ARASP2, CHLOROPLASTIC-RELATED"/>
    <property type="match status" value="1"/>
</dbReference>
<keyword evidence="5" id="KW-1185">Reference proteome</keyword>
<dbReference type="Pfam" id="PF04187">
    <property type="entry name" value="Cofac_haem_bdg"/>
    <property type="match status" value="1"/>
</dbReference>
<feature type="signal peptide" evidence="2">
    <location>
        <begin position="1"/>
        <end position="20"/>
    </location>
</feature>
<comment type="cofactor">
    <cofactor evidence="1">
        <name>Zn(2+)</name>
        <dbReference type="ChEBI" id="CHEBI:29105"/>
    </cofactor>
</comment>
<protein>
    <recommendedName>
        <fullName evidence="3">PDZ domain-containing protein</fullName>
    </recommendedName>
</protein>
<dbReference type="PROSITE" id="PS51257">
    <property type="entry name" value="PROKAR_LIPOPROTEIN"/>
    <property type="match status" value="1"/>
</dbReference>
<dbReference type="GO" id="GO:0004222">
    <property type="term" value="F:metalloendopeptidase activity"/>
    <property type="evidence" value="ECO:0007669"/>
    <property type="project" value="InterPro"/>
</dbReference>
<dbReference type="Gene3D" id="3.40.50.11550">
    <property type="match status" value="1"/>
</dbReference>
<evidence type="ECO:0000313" key="4">
    <source>
        <dbReference type="EMBL" id="GFO70658.1"/>
    </source>
</evidence>
<name>A0A6V8NDD9_9BACT</name>